<dbReference type="OrthoDB" id="9794725at2"/>
<accession>A0A2S1LRX5</accession>
<dbReference type="KEGG" id="fki:FK004_15420"/>
<dbReference type="GO" id="GO:0016787">
    <property type="term" value="F:hydrolase activity"/>
    <property type="evidence" value="ECO:0007669"/>
    <property type="project" value="UniProtKB-KW"/>
</dbReference>
<evidence type="ECO:0000256" key="1">
    <source>
        <dbReference type="ARBA" id="ARBA00022801"/>
    </source>
</evidence>
<dbReference type="InterPro" id="IPR050300">
    <property type="entry name" value="GDXG_lipolytic_enzyme"/>
</dbReference>
<dbReference type="SUPFAM" id="SSF53474">
    <property type="entry name" value="alpha/beta-Hydrolases"/>
    <property type="match status" value="1"/>
</dbReference>
<dbReference type="Gene3D" id="3.40.50.1820">
    <property type="entry name" value="alpha/beta hydrolase"/>
    <property type="match status" value="1"/>
</dbReference>
<dbReference type="InterPro" id="IPR049492">
    <property type="entry name" value="BD-FAE-like_dom"/>
</dbReference>
<dbReference type="RefSeq" id="WP_108738027.1">
    <property type="nucleotide sequence ID" value="NZ_CP020919.1"/>
</dbReference>
<reference evidence="3 4" key="1">
    <citation type="submission" date="2017-04" db="EMBL/GenBank/DDBJ databases">
        <title>Complete genome sequence of Flavobacterium kingsejong AJ004.</title>
        <authorList>
            <person name="Lee P.C."/>
        </authorList>
    </citation>
    <scope>NUCLEOTIDE SEQUENCE [LARGE SCALE GENOMIC DNA]</scope>
    <source>
        <strain evidence="3 4">AJ004</strain>
    </source>
</reference>
<dbReference type="PANTHER" id="PTHR48081">
    <property type="entry name" value="AB HYDROLASE SUPERFAMILY PROTEIN C4A8.06C"/>
    <property type="match status" value="1"/>
</dbReference>
<gene>
    <name evidence="3" type="ORF">FK004_15420</name>
</gene>
<evidence type="ECO:0000259" key="2">
    <source>
        <dbReference type="Pfam" id="PF20434"/>
    </source>
</evidence>
<proteinExistence type="predicted"/>
<keyword evidence="1 3" id="KW-0378">Hydrolase</keyword>
<dbReference type="PANTHER" id="PTHR48081:SF6">
    <property type="entry name" value="PEPTIDASE S9 PROLYL OLIGOPEPTIDASE CATALYTIC DOMAIN-CONTAINING PROTEIN"/>
    <property type="match status" value="1"/>
</dbReference>
<organism evidence="3 4">
    <name type="scientific">Flavobacterium kingsejongi</name>
    <dbReference type="NCBI Taxonomy" id="1678728"/>
    <lineage>
        <taxon>Bacteria</taxon>
        <taxon>Pseudomonadati</taxon>
        <taxon>Bacteroidota</taxon>
        <taxon>Flavobacteriia</taxon>
        <taxon>Flavobacteriales</taxon>
        <taxon>Flavobacteriaceae</taxon>
        <taxon>Flavobacterium</taxon>
    </lineage>
</organism>
<dbReference type="Proteomes" id="UP000244677">
    <property type="component" value="Chromosome"/>
</dbReference>
<dbReference type="EMBL" id="CP020919">
    <property type="protein sequence ID" value="AWG26513.1"/>
    <property type="molecule type" value="Genomic_DNA"/>
</dbReference>
<name>A0A2S1LRX5_9FLAO</name>
<keyword evidence="4" id="KW-1185">Reference proteome</keyword>
<dbReference type="Pfam" id="PF20434">
    <property type="entry name" value="BD-FAE"/>
    <property type="match status" value="1"/>
</dbReference>
<evidence type="ECO:0000313" key="3">
    <source>
        <dbReference type="EMBL" id="AWG26513.1"/>
    </source>
</evidence>
<sequence>MLRHFPIILLTLVLPHLTFAQEVLPLYPAGAIPNSIPGPNTEFTTLTDTGIPLLHKVSVPTIVAYNVPNSTQNHSPVIICPGGGYGALANVHEGSDVAKLLNSWGISAFVLHYRLPDTAIMKDKSIGPLQDAQRALQMVREHAAEWHIDPAKIGIMGFSAGGHLAATASTHYKDPKIKNPKHISLRPDFSILIYPVISFTDSLTHKWSRENLLGAQPSAESIRYYSNELQVTADTPPAFLVHALDDPDVVALNTTSYHKALLLHKVSSEIILYPHGGHGFGMNNTTTTEKWTDDLKAWMIAHKWL</sequence>
<protein>
    <submittedName>
        <fullName evidence="3">Alpha/beta hydrolase</fullName>
    </submittedName>
</protein>
<dbReference type="AlphaFoldDB" id="A0A2S1LRX5"/>
<feature type="domain" description="BD-FAE-like" evidence="2">
    <location>
        <begin position="67"/>
        <end position="259"/>
    </location>
</feature>
<evidence type="ECO:0000313" key="4">
    <source>
        <dbReference type="Proteomes" id="UP000244677"/>
    </source>
</evidence>
<dbReference type="InterPro" id="IPR029058">
    <property type="entry name" value="AB_hydrolase_fold"/>
</dbReference>